<evidence type="ECO:0000313" key="3">
    <source>
        <dbReference type="EMBL" id="QHT74243.1"/>
    </source>
</evidence>
<organism evidence="3">
    <name type="scientific">viral metagenome</name>
    <dbReference type="NCBI Taxonomy" id="1070528"/>
    <lineage>
        <taxon>unclassified sequences</taxon>
        <taxon>metagenomes</taxon>
        <taxon>organismal metagenomes</taxon>
    </lineage>
</organism>
<protein>
    <submittedName>
        <fullName evidence="3">Uncharacterized protein</fullName>
    </submittedName>
</protein>
<accession>A0A6C0H2H0</accession>
<reference evidence="3" key="1">
    <citation type="journal article" date="2020" name="Nature">
        <title>Giant virus diversity and host interactions through global metagenomics.</title>
        <authorList>
            <person name="Schulz F."/>
            <person name="Roux S."/>
            <person name="Paez-Espino D."/>
            <person name="Jungbluth S."/>
            <person name="Walsh D.A."/>
            <person name="Denef V.J."/>
            <person name="McMahon K.D."/>
            <person name="Konstantinidis K.T."/>
            <person name="Eloe-Fadrosh E.A."/>
            <person name="Kyrpides N.C."/>
            <person name="Woyke T."/>
        </authorList>
    </citation>
    <scope>NUCLEOTIDE SEQUENCE</scope>
    <source>
        <strain evidence="3">GVMAG-M-3300023179-4</strain>
    </source>
</reference>
<keyword evidence="2" id="KW-1133">Transmembrane helix</keyword>
<sequence length="267" mass="30201">MDSINNSSVFISNYLNNFIKNADTSVNNILDNKYLFIVIVVFTLLFGSLHQSRLSSNILTLYSSTFSRLLMIGFIYYISTKNITLALLMLTATVVLMNTESKNRFNIMLVSLFNNSLFNKKKLSKKRSKRFLFKRKSKKMNLIDRLLKQKKITRDDAIKLKNINTRSLIEIANSPEFKSSSRSSSPKLNLPSESSESNESNSSKSDSSRSESSISSLPTLSIKSKSPKLKSPKINLIKALSSKTTGSITKTIVPKINKEKYDNFSYI</sequence>
<evidence type="ECO:0000256" key="2">
    <source>
        <dbReference type="SAM" id="Phobius"/>
    </source>
</evidence>
<dbReference type="EMBL" id="MN739844">
    <property type="protein sequence ID" value="QHT74243.1"/>
    <property type="molecule type" value="Genomic_DNA"/>
</dbReference>
<feature type="region of interest" description="Disordered" evidence="1">
    <location>
        <begin position="177"/>
        <end position="229"/>
    </location>
</feature>
<name>A0A6C0H2H0_9ZZZZ</name>
<keyword evidence="2" id="KW-0472">Membrane</keyword>
<evidence type="ECO:0000256" key="1">
    <source>
        <dbReference type="SAM" id="MobiDB-lite"/>
    </source>
</evidence>
<feature type="transmembrane region" description="Helical" evidence="2">
    <location>
        <begin position="83"/>
        <end position="99"/>
    </location>
</feature>
<proteinExistence type="predicted"/>
<keyword evidence="2" id="KW-0812">Transmembrane</keyword>
<feature type="transmembrane region" description="Helical" evidence="2">
    <location>
        <begin position="34"/>
        <end position="51"/>
    </location>
</feature>
<dbReference type="AlphaFoldDB" id="A0A6C0H2H0"/>
<feature type="compositionally biased region" description="Low complexity" evidence="1">
    <location>
        <begin position="177"/>
        <end position="224"/>
    </location>
</feature>